<feature type="signal peptide" evidence="1">
    <location>
        <begin position="1"/>
        <end position="17"/>
    </location>
</feature>
<keyword evidence="1" id="KW-0732">Signal</keyword>
<accession>A0AAE9DYY9</accession>
<sequence>MKFSILFFLAIVGFGAAQLSGTIKDSSQVIQNSKLIDDIQGLLTLNATDGSNEMDGTILLFGATIDGLTEPIDDVLNKVDSVVQNLLSGEIVIHKAEEPNGFQFYNEWVFIFCYRQLIEKIR</sequence>
<proteinExistence type="predicted"/>
<gene>
    <name evidence="2" type="ORF">L3Y34_016314</name>
</gene>
<feature type="chain" id="PRO_5042117804" evidence="1">
    <location>
        <begin position="18"/>
        <end position="122"/>
    </location>
</feature>
<reference evidence="2 3" key="1">
    <citation type="submission" date="2022-05" db="EMBL/GenBank/DDBJ databases">
        <title>Chromosome-level reference genomes for two strains of Caenorhabditis briggsae: an improved platform for comparative genomics.</title>
        <authorList>
            <person name="Stevens L."/>
            <person name="Andersen E.C."/>
        </authorList>
    </citation>
    <scope>NUCLEOTIDE SEQUENCE [LARGE SCALE GENOMIC DNA]</scope>
    <source>
        <strain evidence="2">QX1410_ONT</strain>
        <tissue evidence="2">Whole-organism</tissue>
    </source>
</reference>
<name>A0AAE9DYY9_CAEBR</name>
<evidence type="ECO:0000256" key="1">
    <source>
        <dbReference type="SAM" id="SignalP"/>
    </source>
</evidence>
<dbReference type="EMBL" id="CP090891">
    <property type="protein sequence ID" value="ULU13741.1"/>
    <property type="molecule type" value="Genomic_DNA"/>
</dbReference>
<protein>
    <submittedName>
        <fullName evidence="2">Uncharacterized protein</fullName>
    </submittedName>
</protein>
<evidence type="ECO:0000313" key="2">
    <source>
        <dbReference type="EMBL" id="ULU13741.1"/>
    </source>
</evidence>
<organism evidence="2 3">
    <name type="scientific">Caenorhabditis briggsae</name>
    <dbReference type="NCBI Taxonomy" id="6238"/>
    <lineage>
        <taxon>Eukaryota</taxon>
        <taxon>Metazoa</taxon>
        <taxon>Ecdysozoa</taxon>
        <taxon>Nematoda</taxon>
        <taxon>Chromadorea</taxon>
        <taxon>Rhabditida</taxon>
        <taxon>Rhabditina</taxon>
        <taxon>Rhabditomorpha</taxon>
        <taxon>Rhabditoidea</taxon>
        <taxon>Rhabditidae</taxon>
        <taxon>Peloderinae</taxon>
        <taxon>Caenorhabditis</taxon>
    </lineage>
</organism>
<dbReference type="Proteomes" id="UP000827892">
    <property type="component" value="Chromosome I"/>
</dbReference>
<dbReference type="AlphaFoldDB" id="A0AAE9DYY9"/>
<evidence type="ECO:0000313" key="3">
    <source>
        <dbReference type="Proteomes" id="UP000827892"/>
    </source>
</evidence>